<proteinExistence type="predicted"/>
<protein>
    <recommendedName>
        <fullName evidence="2">DUF6249 domain-containing protein</fullName>
    </recommendedName>
</protein>
<gene>
    <name evidence="3" type="ORF">ULVI_10900</name>
</gene>
<keyword evidence="1" id="KW-0472">Membrane</keyword>
<dbReference type="Pfam" id="PF19762">
    <property type="entry name" value="DUF6249"/>
    <property type="match status" value="1"/>
</dbReference>
<evidence type="ECO:0000313" key="3">
    <source>
        <dbReference type="EMBL" id="OAB77989.1"/>
    </source>
</evidence>
<keyword evidence="1" id="KW-0812">Transmembrane</keyword>
<name>A0A167GWX9_9FLAO</name>
<evidence type="ECO:0000256" key="1">
    <source>
        <dbReference type="SAM" id="Phobius"/>
    </source>
</evidence>
<sequence length="139" mass="15747">MVTAFLKKNKSTFFVTSFVLLASYEENTKLQLMDADIVSMFIIGGLILGIAYLFFTTRHRERMKLFELFADQPEHFPKPFFRADALKFGLLGVGIAIGSLIGNLLYENNLLEEEIAYTSMVFLFGGIGLVSSYLILRKK</sequence>
<feature type="transmembrane region" description="Helical" evidence="1">
    <location>
        <begin position="85"/>
        <end position="105"/>
    </location>
</feature>
<evidence type="ECO:0000313" key="4">
    <source>
        <dbReference type="Proteomes" id="UP000077013"/>
    </source>
</evidence>
<dbReference type="STRING" id="1763537.ULVI_10900"/>
<dbReference type="AlphaFoldDB" id="A0A167GWX9"/>
<dbReference type="Proteomes" id="UP000077013">
    <property type="component" value="Unassembled WGS sequence"/>
</dbReference>
<keyword evidence="4" id="KW-1185">Reference proteome</keyword>
<feature type="transmembrane region" description="Helical" evidence="1">
    <location>
        <begin position="37"/>
        <end position="55"/>
    </location>
</feature>
<dbReference type="EMBL" id="LRXL01000045">
    <property type="protein sequence ID" value="OAB77989.1"/>
    <property type="molecule type" value="Genomic_DNA"/>
</dbReference>
<comment type="caution">
    <text evidence="3">The sequence shown here is derived from an EMBL/GenBank/DDBJ whole genome shotgun (WGS) entry which is preliminary data.</text>
</comment>
<accession>A0A167GWX9</accession>
<keyword evidence="1" id="KW-1133">Transmembrane helix</keyword>
<evidence type="ECO:0000259" key="2">
    <source>
        <dbReference type="Pfam" id="PF19762"/>
    </source>
</evidence>
<organism evidence="3 4">
    <name type="scientific">Cochleicola gelatinilyticus</name>
    <dbReference type="NCBI Taxonomy" id="1763537"/>
    <lineage>
        <taxon>Bacteria</taxon>
        <taxon>Pseudomonadati</taxon>
        <taxon>Bacteroidota</taxon>
        <taxon>Flavobacteriia</taxon>
        <taxon>Flavobacteriales</taxon>
        <taxon>Flavobacteriaceae</taxon>
        <taxon>Cochleicola</taxon>
    </lineage>
</organism>
<dbReference type="InterPro" id="IPR046216">
    <property type="entry name" value="DUF6249"/>
</dbReference>
<reference evidence="3 4" key="1">
    <citation type="submission" date="2016-02" db="EMBL/GenBank/DDBJ databases">
        <title>Ulvibacter sp. LPB0005, isolated from Thais luteostoma.</title>
        <authorList>
            <person name="Shin S.-K."/>
            <person name="Yi H."/>
        </authorList>
    </citation>
    <scope>NUCLEOTIDE SEQUENCE [LARGE SCALE GENOMIC DNA]</scope>
    <source>
        <strain evidence="3 4">LPB0005</strain>
    </source>
</reference>
<feature type="transmembrane region" description="Helical" evidence="1">
    <location>
        <begin position="117"/>
        <end position="136"/>
    </location>
</feature>
<feature type="domain" description="DUF6249" evidence="2">
    <location>
        <begin position="40"/>
        <end position="135"/>
    </location>
</feature>